<gene>
    <name evidence="2" type="ORF">MPH_05867</name>
</gene>
<dbReference type="HOGENOM" id="CLU_1250877_0_0_1"/>
<feature type="region of interest" description="Disordered" evidence="1">
    <location>
        <begin position="1"/>
        <end position="26"/>
    </location>
</feature>
<name>K2R3I5_MACPH</name>
<dbReference type="AlphaFoldDB" id="K2R3I5"/>
<dbReference type="Proteomes" id="UP000007129">
    <property type="component" value="Unassembled WGS sequence"/>
</dbReference>
<sequence length="221" mass="25277">MPRLPTSLDNMPDEIPSHTPDAFEGPPTDMWRRYHEIQAIDKQKNALIEELLYRYDSLSEQFKKEIEDHDREREFNRIAQRNMKEMESTILSMRGNMVGTLGPRLVAEAYSVQDRDACVLILIDGDGLIVRVLFPTRARLWLNSRCYLRSSTINSCARVQTVAIVQPAPWRSMSTITRAIKSKGCRPTLRSLLASMQTQKVLPTPVFAPALQPKPPICRIL</sequence>
<evidence type="ECO:0000256" key="1">
    <source>
        <dbReference type="SAM" id="MobiDB-lite"/>
    </source>
</evidence>
<accession>K2R3I5</accession>
<dbReference type="STRING" id="1126212.K2R3I5"/>
<dbReference type="InParanoid" id="K2R3I5"/>
<evidence type="ECO:0000313" key="3">
    <source>
        <dbReference type="Proteomes" id="UP000007129"/>
    </source>
</evidence>
<evidence type="ECO:0000313" key="2">
    <source>
        <dbReference type="EMBL" id="EKG16886.1"/>
    </source>
</evidence>
<reference evidence="2 3" key="1">
    <citation type="journal article" date="2012" name="BMC Genomics">
        <title>Tools to kill: Genome of one of the most destructive plant pathogenic fungi Macrophomina phaseolina.</title>
        <authorList>
            <person name="Islam M.S."/>
            <person name="Haque M.S."/>
            <person name="Islam M.M."/>
            <person name="Emdad E.M."/>
            <person name="Halim A."/>
            <person name="Hossen Q.M.M."/>
            <person name="Hossain M.Z."/>
            <person name="Ahmed B."/>
            <person name="Rahim S."/>
            <person name="Rahman M.S."/>
            <person name="Alam M.M."/>
            <person name="Hou S."/>
            <person name="Wan X."/>
            <person name="Saito J.A."/>
            <person name="Alam M."/>
        </authorList>
    </citation>
    <scope>NUCLEOTIDE SEQUENCE [LARGE SCALE GENOMIC DNA]</scope>
    <source>
        <strain evidence="2 3">MS6</strain>
    </source>
</reference>
<proteinExistence type="predicted"/>
<protein>
    <submittedName>
        <fullName evidence="2">Uncharacterized protein</fullName>
    </submittedName>
</protein>
<dbReference type="VEuPathDB" id="FungiDB:MPH_05867"/>
<dbReference type="OrthoDB" id="2270193at2759"/>
<dbReference type="EMBL" id="AHHD01000259">
    <property type="protein sequence ID" value="EKG16886.1"/>
    <property type="molecule type" value="Genomic_DNA"/>
</dbReference>
<comment type="caution">
    <text evidence="2">The sequence shown here is derived from an EMBL/GenBank/DDBJ whole genome shotgun (WGS) entry which is preliminary data.</text>
</comment>
<organism evidence="2 3">
    <name type="scientific">Macrophomina phaseolina (strain MS6)</name>
    <name type="common">Charcoal rot fungus</name>
    <dbReference type="NCBI Taxonomy" id="1126212"/>
    <lineage>
        <taxon>Eukaryota</taxon>
        <taxon>Fungi</taxon>
        <taxon>Dikarya</taxon>
        <taxon>Ascomycota</taxon>
        <taxon>Pezizomycotina</taxon>
        <taxon>Dothideomycetes</taxon>
        <taxon>Dothideomycetes incertae sedis</taxon>
        <taxon>Botryosphaeriales</taxon>
        <taxon>Botryosphaeriaceae</taxon>
        <taxon>Macrophomina</taxon>
    </lineage>
</organism>